<dbReference type="RefSeq" id="WP_106776970.1">
    <property type="nucleotide sequence ID" value="NZ_JYGE01000005.1"/>
</dbReference>
<accession>A0A2P7PZW3</accession>
<feature type="domain" description="Pseudouridine synthase I TruA alpha/beta" evidence="8">
    <location>
        <begin position="12"/>
        <end position="109"/>
    </location>
</feature>
<dbReference type="EMBL" id="JYGE01000005">
    <property type="protein sequence ID" value="PSJ31233.1"/>
    <property type="molecule type" value="Genomic_DNA"/>
</dbReference>
<gene>
    <name evidence="4" type="primary">truA</name>
    <name evidence="9" type="ORF">UF10_06230</name>
</gene>
<evidence type="ECO:0000256" key="3">
    <source>
        <dbReference type="ARBA" id="ARBA00023235"/>
    </source>
</evidence>
<evidence type="ECO:0000259" key="8">
    <source>
        <dbReference type="Pfam" id="PF01416"/>
    </source>
</evidence>
<dbReference type="EC" id="5.4.99.12" evidence="4"/>
<dbReference type="PANTHER" id="PTHR11142">
    <property type="entry name" value="PSEUDOURIDYLATE SYNTHASE"/>
    <property type="match status" value="1"/>
</dbReference>
<dbReference type="OrthoDB" id="9811823at2"/>
<keyword evidence="2 4" id="KW-0819">tRNA processing</keyword>
<dbReference type="CDD" id="cd02570">
    <property type="entry name" value="PseudoU_synth_EcTruA"/>
    <property type="match status" value="1"/>
</dbReference>
<dbReference type="InterPro" id="IPR020103">
    <property type="entry name" value="PsdUridine_synth_cat_dom_sf"/>
</dbReference>
<evidence type="ECO:0000256" key="2">
    <source>
        <dbReference type="ARBA" id="ARBA00022694"/>
    </source>
</evidence>
<comment type="caution">
    <text evidence="4">Lacks conserved residue(s) required for the propagation of feature annotation.</text>
</comment>
<dbReference type="GO" id="GO:0003723">
    <property type="term" value="F:RNA binding"/>
    <property type="evidence" value="ECO:0007669"/>
    <property type="project" value="InterPro"/>
</dbReference>
<comment type="similarity">
    <text evidence="1 4 7">Belongs to the tRNA pseudouridine synthase TruA family.</text>
</comment>
<keyword evidence="3 4" id="KW-0413">Isomerase</keyword>
<evidence type="ECO:0000256" key="6">
    <source>
        <dbReference type="PIRSR" id="PIRSR001430-2"/>
    </source>
</evidence>
<feature type="binding site" evidence="4 6">
    <location>
        <position position="116"/>
    </location>
    <ligand>
        <name>substrate</name>
    </ligand>
</feature>
<comment type="catalytic activity">
    <reaction evidence="4 7">
        <text>uridine(38/39/40) in tRNA = pseudouridine(38/39/40) in tRNA</text>
        <dbReference type="Rhea" id="RHEA:22376"/>
        <dbReference type="Rhea" id="RHEA-COMP:10085"/>
        <dbReference type="Rhea" id="RHEA-COMP:10087"/>
        <dbReference type="ChEBI" id="CHEBI:65314"/>
        <dbReference type="ChEBI" id="CHEBI:65315"/>
        <dbReference type="EC" id="5.4.99.12"/>
    </reaction>
</comment>
<protein>
    <recommendedName>
        <fullName evidence="4">tRNA pseudouridine synthase A</fullName>
        <ecNumber evidence="4">5.4.99.12</ecNumber>
    </recommendedName>
    <alternativeName>
        <fullName evidence="4">tRNA pseudouridine(38-40) synthase</fullName>
    </alternativeName>
    <alternativeName>
        <fullName evidence="4">tRNA pseudouridylate synthase I</fullName>
    </alternativeName>
    <alternativeName>
        <fullName evidence="4">tRNA-uridine isomerase I</fullName>
    </alternativeName>
</protein>
<dbReference type="Proteomes" id="UP000241434">
    <property type="component" value="Unassembled WGS sequence"/>
</dbReference>
<name>A0A2P7PZW3_9FIRM</name>
<dbReference type="InterPro" id="IPR001406">
    <property type="entry name" value="PsdUridine_synth_TruA"/>
</dbReference>
<feature type="domain" description="Pseudouridine synthase I TruA alpha/beta" evidence="8">
    <location>
        <begin position="150"/>
        <end position="249"/>
    </location>
</feature>
<dbReference type="InterPro" id="IPR020095">
    <property type="entry name" value="PsdUridine_synth_TruA_C"/>
</dbReference>
<dbReference type="PIRSF" id="PIRSF001430">
    <property type="entry name" value="tRNA_psdUrid_synth"/>
    <property type="match status" value="1"/>
</dbReference>
<evidence type="ECO:0000313" key="9">
    <source>
        <dbReference type="EMBL" id="PSJ31233.1"/>
    </source>
</evidence>
<keyword evidence="10" id="KW-1185">Reference proteome</keyword>
<dbReference type="PANTHER" id="PTHR11142:SF0">
    <property type="entry name" value="TRNA PSEUDOURIDINE SYNTHASE-LIKE 1"/>
    <property type="match status" value="1"/>
</dbReference>
<evidence type="ECO:0000256" key="5">
    <source>
        <dbReference type="PIRSR" id="PIRSR001430-1"/>
    </source>
</evidence>
<comment type="function">
    <text evidence="4">Formation of pseudouridine at positions 38, 39 and 40 in the anticodon stem and loop of transfer RNAs.</text>
</comment>
<comment type="caution">
    <text evidence="9">The sequence shown here is derived from an EMBL/GenBank/DDBJ whole genome shotgun (WGS) entry which is preliminary data.</text>
</comment>
<dbReference type="InterPro" id="IPR020094">
    <property type="entry name" value="TruA/RsuA/RluB/E/F_N"/>
</dbReference>
<dbReference type="FunFam" id="3.30.70.580:FF:000001">
    <property type="entry name" value="tRNA pseudouridine synthase A"/>
    <property type="match status" value="1"/>
</dbReference>
<dbReference type="AlphaFoldDB" id="A0A2P7PZW3"/>
<sequence length="249" mass="28500">MSKEDLKNIKLIIAYKGTNFKGWQKQNNTRGIQGELERACEKAFKKDSIEIIGSGRTDAGVHAMAQVANFIVESNIPIEKYPEIINRYLPDDIAIVDAEEVDMEFHSRYLAHRKTYKYMIYPARLRNPFYNDISYHVRKELDFEKMKKSIKDLEGEHDFRGFMSTGSSVKTSVRRIYRADIYREGELIVIEVEGSGFLYNMVRIIAGTLVDIGKGKITESLSEIIKSGDRKRAGHTAPAQGLFLKSVDY</sequence>
<dbReference type="SUPFAM" id="SSF55120">
    <property type="entry name" value="Pseudouridine synthase"/>
    <property type="match status" value="1"/>
</dbReference>
<evidence type="ECO:0000256" key="7">
    <source>
        <dbReference type="RuleBase" id="RU003792"/>
    </source>
</evidence>
<organism evidence="9 10">
    <name type="scientific">Peptostreptococcus russellii</name>
    <dbReference type="NCBI Taxonomy" id="215200"/>
    <lineage>
        <taxon>Bacteria</taxon>
        <taxon>Bacillati</taxon>
        <taxon>Bacillota</taxon>
        <taxon>Clostridia</taxon>
        <taxon>Peptostreptococcales</taxon>
        <taxon>Peptostreptococcaceae</taxon>
        <taxon>Peptostreptococcus</taxon>
    </lineage>
</organism>
<reference evidence="9" key="1">
    <citation type="thesis" date="2015" institute="Rutgers" country="The State University of New Jersey, 14 College Farm Rd., New Brunswick, NJ, USA">
        <title>Ammonia toxicity in bacteria and its implications for treatment of and resource recovery from highly nitrogenous organic wastes.</title>
        <authorList>
            <person name="Luther A.K."/>
        </authorList>
    </citation>
    <scope>NUCLEOTIDE SEQUENCE</scope>
    <source>
        <strain evidence="9">RT-10B</strain>
    </source>
</reference>
<evidence type="ECO:0000256" key="4">
    <source>
        <dbReference type="HAMAP-Rule" id="MF_00171"/>
    </source>
</evidence>
<dbReference type="Gene3D" id="3.30.70.660">
    <property type="entry name" value="Pseudouridine synthase I, catalytic domain, C-terminal subdomain"/>
    <property type="match status" value="1"/>
</dbReference>
<evidence type="ECO:0000256" key="1">
    <source>
        <dbReference type="ARBA" id="ARBA00009375"/>
    </source>
</evidence>
<dbReference type="HAMAP" id="MF_00171">
    <property type="entry name" value="TruA"/>
    <property type="match status" value="1"/>
</dbReference>
<dbReference type="Gene3D" id="3.30.70.580">
    <property type="entry name" value="Pseudouridine synthase I, catalytic domain, N-terminal subdomain"/>
    <property type="match status" value="1"/>
</dbReference>
<proteinExistence type="inferred from homology"/>
<dbReference type="GO" id="GO:0031119">
    <property type="term" value="P:tRNA pseudouridine synthesis"/>
    <property type="evidence" value="ECO:0007669"/>
    <property type="project" value="UniProtKB-UniRule"/>
</dbReference>
<dbReference type="Pfam" id="PF01416">
    <property type="entry name" value="PseudoU_synth_1"/>
    <property type="match status" value="2"/>
</dbReference>
<feature type="active site" description="Nucleophile" evidence="4 5">
    <location>
        <position position="58"/>
    </location>
</feature>
<dbReference type="InterPro" id="IPR020097">
    <property type="entry name" value="PsdUridine_synth_TruA_a/b_dom"/>
</dbReference>
<evidence type="ECO:0000313" key="10">
    <source>
        <dbReference type="Proteomes" id="UP000241434"/>
    </source>
</evidence>
<dbReference type="GO" id="GO:0160147">
    <property type="term" value="F:tRNA pseudouridine(38-40) synthase activity"/>
    <property type="evidence" value="ECO:0007669"/>
    <property type="project" value="UniProtKB-EC"/>
</dbReference>
<comment type="subunit">
    <text evidence="4">Homodimer.</text>
</comment>
<dbReference type="NCBIfam" id="TIGR00071">
    <property type="entry name" value="hisT_truA"/>
    <property type="match status" value="1"/>
</dbReference>